<evidence type="ECO:0000259" key="17">
    <source>
        <dbReference type="PROSITE" id="PS50948"/>
    </source>
</evidence>
<evidence type="ECO:0000256" key="14">
    <source>
        <dbReference type="SAM" id="Phobius"/>
    </source>
</evidence>
<dbReference type="Pfam" id="PF01453">
    <property type="entry name" value="B_lectin"/>
    <property type="match status" value="1"/>
</dbReference>
<protein>
    <recommendedName>
        <fullName evidence="13">Receptor-like serine/threonine-protein kinase</fullName>
        <ecNumber evidence="13">2.7.11.1</ecNumber>
    </recommendedName>
</protein>
<dbReference type="SUPFAM" id="SSF56112">
    <property type="entry name" value="Protein kinase-like (PK-like)"/>
    <property type="match status" value="1"/>
</dbReference>
<evidence type="ECO:0000259" key="16">
    <source>
        <dbReference type="PROSITE" id="PS50927"/>
    </source>
</evidence>
<dbReference type="PROSITE" id="PS50011">
    <property type="entry name" value="PROTEIN_KINASE_DOM"/>
    <property type="match status" value="1"/>
</dbReference>
<keyword evidence="11" id="KW-1015">Disulfide bond</keyword>
<keyword evidence="8 13" id="KW-0067">ATP-binding</keyword>
<evidence type="ECO:0000256" key="4">
    <source>
        <dbReference type="ARBA" id="ARBA00022692"/>
    </source>
</evidence>
<dbReference type="Gene3D" id="3.30.200.20">
    <property type="entry name" value="Phosphorylase Kinase, domain 1"/>
    <property type="match status" value="1"/>
</dbReference>
<dbReference type="GO" id="GO:0106310">
    <property type="term" value="F:protein serine kinase activity"/>
    <property type="evidence" value="ECO:0007669"/>
    <property type="project" value="RHEA"/>
</dbReference>
<dbReference type="PIRSF" id="PIRSF000641">
    <property type="entry name" value="SRK"/>
    <property type="match status" value="1"/>
</dbReference>
<dbReference type="SUPFAM" id="SSF51110">
    <property type="entry name" value="alpha-D-mannose-specific plant lectins"/>
    <property type="match status" value="2"/>
</dbReference>
<sequence>MLESLFNFLFFQIPIKNLKGNSFRIISFYTISCPCSVLALVVLLSFADCALCEEHSINSAPLGFEISGFSYDSHRNDVGYGKVENLVSENGVFQLGFLEKDGGEFVVVIRYNLGPKSVNLPVWTVGGGVRVSVNSTFKLSLDGRLILFENRSNSIIWSTDTSNLGVETVTLLNNGNLVLMGNQNRVIWQSFDRPTNTLLPGQTLSYPQNLRAPSTKSVSSYYTFVVNPDGLALMWENNITYWKTDLVSSSATAKEVSFNPNGVLELYDDMKRIVWSVSSKDFGESSVSLRHLRMNQDGNLRIYSWDDDVHVWRVGWQAVEDQCNVFGSCGLYSVCGYNSTGPVCGCLYSDILDTGNVLPSPDSGGSGCKKMVDLENCKAHTSMLVMKQTVLYGLYPPHDVDMMLNEEDCKDYCSNDTTCYALTSKNDGSGLCTLKRTAFISGSTSPSIPSTSFLKVCLVPQAVAAKGAKPNATPKGVSFPFQGNFSKIVRAVVFVVLMTVLVILVLEMFVVLFVYHKRRKNSLKGTVKGAKMNLENTSLIRLSFKEIHELTSGFSNQLGFFVFKGLLFEETVVAAKVLDAIVLSEKEFIKAVSILGGIHHRNLVSLKGFCFEPKHKILVYECIPNGSVDKWLLDGKEEKSWQKRVDIAVGVTRALAYLHTECQLCIPHGNLKLENVLLDENLSPKVTDFGIKSFLQSEGLCSSSNESPSEKDIYMLGKLLIEIVVLSRETIGDSLDQVMEKVMQEQKYLDSEDLRGVERVARISLWCMQNQPFLRPSVGEVMKVLEGTLSVDRPPSSFAYRNGDDRGIEVAGVFGEVEPVS</sequence>
<keyword evidence="5" id="KW-0732">Signal</keyword>
<keyword evidence="6 13" id="KW-0547">Nucleotide-binding</keyword>
<dbReference type="OrthoDB" id="4062651at2759"/>
<name>A0A5N6NYI6_9ASTR</name>
<keyword evidence="12" id="KW-0325">Glycoprotein</keyword>
<proteinExistence type="inferred from homology"/>
<dbReference type="CDD" id="cd00028">
    <property type="entry name" value="B_lectin"/>
    <property type="match status" value="1"/>
</dbReference>
<comment type="similarity">
    <text evidence="13">Belongs to the protein kinase superfamily. Ser/Thr protein kinase family.</text>
</comment>
<dbReference type="InterPro" id="IPR000719">
    <property type="entry name" value="Prot_kinase_dom"/>
</dbReference>
<dbReference type="PANTHER" id="PTHR47974">
    <property type="entry name" value="OS07G0415500 PROTEIN"/>
    <property type="match status" value="1"/>
</dbReference>
<feature type="domain" description="Apple" evidence="17">
    <location>
        <begin position="377"/>
        <end position="457"/>
    </location>
</feature>
<dbReference type="SMART" id="SM00108">
    <property type="entry name" value="B_lectin"/>
    <property type="match status" value="1"/>
</dbReference>
<dbReference type="InterPro" id="IPR001245">
    <property type="entry name" value="Ser-Thr/Tyr_kinase_cat_dom"/>
</dbReference>
<dbReference type="InterPro" id="IPR036426">
    <property type="entry name" value="Bulb-type_lectin_dom_sf"/>
</dbReference>
<feature type="domain" description="Bulb-type lectin" evidence="16">
    <location>
        <begin position="195"/>
        <end position="315"/>
    </location>
</feature>
<evidence type="ECO:0000256" key="6">
    <source>
        <dbReference type="ARBA" id="ARBA00022741"/>
    </source>
</evidence>
<evidence type="ECO:0000256" key="5">
    <source>
        <dbReference type="ARBA" id="ARBA00022729"/>
    </source>
</evidence>
<dbReference type="GO" id="GO:0005524">
    <property type="term" value="F:ATP binding"/>
    <property type="evidence" value="ECO:0007669"/>
    <property type="project" value="UniProtKB-KW"/>
</dbReference>
<keyword evidence="3 13" id="KW-0808">Transferase</keyword>
<dbReference type="InterPro" id="IPR024171">
    <property type="entry name" value="SRK-like_kinase"/>
</dbReference>
<keyword evidence="9 14" id="KW-1133">Transmembrane helix</keyword>
<dbReference type="GO" id="GO:0048544">
    <property type="term" value="P:recognition of pollen"/>
    <property type="evidence" value="ECO:0007669"/>
    <property type="project" value="InterPro"/>
</dbReference>
<dbReference type="InterPro" id="IPR000858">
    <property type="entry name" value="S_locus_glycoprot_dom"/>
</dbReference>
<dbReference type="PROSITE" id="PS50948">
    <property type="entry name" value="PAN"/>
    <property type="match status" value="1"/>
</dbReference>
<evidence type="ECO:0000256" key="2">
    <source>
        <dbReference type="ARBA" id="ARBA00022527"/>
    </source>
</evidence>
<evidence type="ECO:0000313" key="19">
    <source>
        <dbReference type="Proteomes" id="UP000326396"/>
    </source>
</evidence>
<dbReference type="EC" id="2.7.11.1" evidence="13"/>
<organism evidence="18 19">
    <name type="scientific">Mikania micrantha</name>
    <name type="common">bitter vine</name>
    <dbReference type="NCBI Taxonomy" id="192012"/>
    <lineage>
        <taxon>Eukaryota</taxon>
        <taxon>Viridiplantae</taxon>
        <taxon>Streptophyta</taxon>
        <taxon>Embryophyta</taxon>
        <taxon>Tracheophyta</taxon>
        <taxon>Spermatophyta</taxon>
        <taxon>Magnoliopsida</taxon>
        <taxon>eudicotyledons</taxon>
        <taxon>Gunneridae</taxon>
        <taxon>Pentapetalae</taxon>
        <taxon>asterids</taxon>
        <taxon>campanulids</taxon>
        <taxon>Asterales</taxon>
        <taxon>Asteraceae</taxon>
        <taxon>Asteroideae</taxon>
        <taxon>Heliantheae alliance</taxon>
        <taxon>Eupatorieae</taxon>
        <taxon>Mikania</taxon>
    </lineage>
</organism>
<dbReference type="PANTHER" id="PTHR47974:SF10">
    <property type="entry name" value="RECEPTOR-LIKE SERINE_THREONINE-PROTEIN KINASE"/>
    <property type="match status" value="1"/>
</dbReference>
<feature type="domain" description="Bulb-type lectin" evidence="16">
    <location>
        <begin position="71"/>
        <end position="192"/>
    </location>
</feature>
<dbReference type="Gene3D" id="1.10.510.10">
    <property type="entry name" value="Transferase(Phosphotransferase) domain 1"/>
    <property type="match status" value="1"/>
</dbReference>
<dbReference type="InterPro" id="IPR001480">
    <property type="entry name" value="Bulb-type_lectin_dom"/>
</dbReference>
<comment type="caution">
    <text evidence="18">The sequence shown here is derived from an EMBL/GenBank/DDBJ whole genome shotgun (WGS) entry which is preliminary data.</text>
</comment>
<accession>A0A5N6NYI6</accession>
<dbReference type="Gene3D" id="2.90.10.10">
    <property type="entry name" value="Bulb-type lectin domain"/>
    <property type="match status" value="2"/>
</dbReference>
<dbReference type="InterPro" id="IPR003609">
    <property type="entry name" value="Pan_app"/>
</dbReference>
<dbReference type="GO" id="GO:0016020">
    <property type="term" value="C:membrane"/>
    <property type="evidence" value="ECO:0007669"/>
    <property type="project" value="UniProtKB-SubCell"/>
</dbReference>
<dbReference type="EMBL" id="SZYD01000008">
    <property type="protein sequence ID" value="KAD5508807.1"/>
    <property type="molecule type" value="Genomic_DNA"/>
</dbReference>
<evidence type="ECO:0000256" key="7">
    <source>
        <dbReference type="ARBA" id="ARBA00022777"/>
    </source>
</evidence>
<dbReference type="Pfam" id="PF00954">
    <property type="entry name" value="S_locus_glycop"/>
    <property type="match status" value="1"/>
</dbReference>
<gene>
    <name evidence="18" type="ORF">E3N88_16510</name>
</gene>
<dbReference type="AlphaFoldDB" id="A0A5N6NYI6"/>
<evidence type="ECO:0000313" key="18">
    <source>
        <dbReference type="EMBL" id="KAD5508807.1"/>
    </source>
</evidence>
<keyword evidence="2 13" id="KW-0723">Serine/threonine-protein kinase</keyword>
<dbReference type="GO" id="GO:0004674">
    <property type="term" value="F:protein serine/threonine kinase activity"/>
    <property type="evidence" value="ECO:0007669"/>
    <property type="project" value="UniProtKB-KW"/>
</dbReference>
<evidence type="ECO:0000256" key="9">
    <source>
        <dbReference type="ARBA" id="ARBA00022989"/>
    </source>
</evidence>
<keyword evidence="19" id="KW-1185">Reference proteome</keyword>
<feature type="domain" description="Protein kinase" evidence="15">
    <location>
        <begin position="544"/>
        <end position="789"/>
    </location>
</feature>
<evidence type="ECO:0000256" key="3">
    <source>
        <dbReference type="ARBA" id="ARBA00022679"/>
    </source>
</evidence>
<comment type="catalytic activity">
    <reaction evidence="13">
        <text>L-threonyl-[protein] + ATP = O-phospho-L-threonyl-[protein] + ADP + H(+)</text>
        <dbReference type="Rhea" id="RHEA:46608"/>
        <dbReference type="Rhea" id="RHEA-COMP:11060"/>
        <dbReference type="Rhea" id="RHEA-COMP:11605"/>
        <dbReference type="ChEBI" id="CHEBI:15378"/>
        <dbReference type="ChEBI" id="CHEBI:30013"/>
        <dbReference type="ChEBI" id="CHEBI:30616"/>
        <dbReference type="ChEBI" id="CHEBI:61977"/>
        <dbReference type="ChEBI" id="CHEBI:456216"/>
        <dbReference type="EC" id="2.7.11.1"/>
    </reaction>
</comment>
<keyword evidence="7 13" id="KW-0418">Kinase</keyword>
<keyword evidence="10 14" id="KW-0472">Membrane</keyword>
<comment type="catalytic activity">
    <reaction evidence="13">
        <text>L-seryl-[protein] + ATP = O-phospho-L-seryl-[protein] + ADP + H(+)</text>
        <dbReference type="Rhea" id="RHEA:17989"/>
        <dbReference type="Rhea" id="RHEA-COMP:9863"/>
        <dbReference type="Rhea" id="RHEA-COMP:11604"/>
        <dbReference type="ChEBI" id="CHEBI:15378"/>
        <dbReference type="ChEBI" id="CHEBI:29999"/>
        <dbReference type="ChEBI" id="CHEBI:30616"/>
        <dbReference type="ChEBI" id="CHEBI:83421"/>
        <dbReference type="ChEBI" id="CHEBI:456216"/>
        <dbReference type="EC" id="2.7.11.1"/>
    </reaction>
</comment>
<evidence type="ECO:0000256" key="1">
    <source>
        <dbReference type="ARBA" id="ARBA00004167"/>
    </source>
</evidence>
<keyword evidence="4 14" id="KW-0812">Transmembrane</keyword>
<dbReference type="InterPro" id="IPR011009">
    <property type="entry name" value="Kinase-like_dom_sf"/>
</dbReference>
<evidence type="ECO:0000256" key="12">
    <source>
        <dbReference type="ARBA" id="ARBA00023180"/>
    </source>
</evidence>
<evidence type="ECO:0000256" key="13">
    <source>
        <dbReference type="PIRNR" id="PIRNR000641"/>
    </source>
</evidence>
<evidence type="ECO:0000259" key="15">
    <source>
        <dbReference type="PROSITE" id="PS50011"/>
    </source>
</evidence>
<feature type="transmembrane region" description="Helical" evidence="14">
    <location>
        <begin position="491"/>
        <end position="515"/>
    </location>
</feature>
<dbReference type="Proteomes" id="UP000326396">
    <property type="component" value="Linkage Group LG16"/>
</dbReference>
<evidence type="ECO:0000256" key="11">
    <source>
        <dbReference type="ARBA" id="ARBA00023157"/>
    </source>
</evidence>
<dbReference type="PROSITE" id="PS50927">
    <property type="entry name" value="BULB_LECTIN"/>
    <property type="match status" value="2"/>
</dbReference>
<comment type="subcellular location">
    <subcellularLocation>
        <location evidence="1">Membrane</location>
        <topology evidence="1">Single-pass membrane protein</topology>
    </subcellularLocation>
</comment>
<evidence type="ECO:0000256" key="10">
    <source>
        <dbReference type="ARBA" id="ARBA00023136"/>
    </source>
</evidence>
<reference evidence="18 19" key="1">
    <citation type="submission" date="2019-05" db="EMBL/GenBank/DDBJ databases">
        <title>Mikania micrantha, genome provides insights into the molecular mechanism of rapid growth.</title>
        <authorList>
            <person name="Liu B."/>
        </authorList>
    </citation>
    <scope>NUCLEOTIDE SEQUENCE [LARGE SCALE GENOMIC DNA]</scope>
    <source>
        <strain evidence="18">NLD-2019</strain>
        <tissue evidence="18">Leaf</tissue>
    </source>
</reference>
<evidence type="ECO:0000256" key="8">
    <source>
        <dbReference type="ARBA" id="ARBA00022840"/>
    </source>
</evidence>
<dbReference type="Pfam" id="PF07714">
    <property type="entry name" value="PK_Tyr_Ser-Thr"/>
    <property type="match status" value="1"/>
</dbReference>